<comment type="similarity">
    <text evidence="8">Belongs to the TRAP transporter small permease family.</text>
</comment>
<name>A0ABT8HQJ2_9BACL</name>
<evidence type="ECO:0000256" key="8">
    <source>
        <dbReference type="ARBA" id="ARBA00038436"/>
    </source>
</evidence>
<feature type="transmembrane region" description="Helical" evidence="9">
    <location>
        <begin position="128"/>
        <end position="149"/>
    </location>
</feature>
<sequence length="174" mass="19228">MSMVKKKLDQVLAFITCSIMGFMVIVAIWQVFTRYVLNSPSTVSEELLRYSLIWVSMLGAAYAFGNKKHIAIEFIVEKLSPKKALRISVLIESLVVLFAIIVMVVGGIMTVNITMAQTSASLGIPMGFIYLSLPVSGILVIGYSVINIYEAIVKRKVELYSEKMDGESVTQLHG</sequence>
<evidence type="ECO:0000256" key="1">
    <source>
        <dbReference type="ARBA" id="ARBA00004429"/>
    </source>
</evidence>
<gene>
    <name evidence="11" type="ORF">QYB97_00935</name>
</gene>
<evidence type="ECO:0000256" key="7">
    <source>
        <dbReference type="ARBA" id="ARBA00023136"/>
    </source>
</evidence>
<proteinExistence type="inferred from homology"/>
<dbReference type="PANTHER" id="PTHR35011">
    <property type="entry name" value="2,3-DIKETO-L-GULONATE TRAP TRANSPORTER SMALL PERMEASE PROTEIN YIAM"/>
    <property type="match status" value="1"/>
</dbReference>
<keyword evidence="7 9" id="KW-0472">Membrane</keyword>
<evidence type="ECO:0000313" key="12">
    <source>
        <dbReference type="Proteomes" id="UP001172721"/>
    </source>
</evidence>
<keyword evidence="4" id="KW-0997">Cell inner membrane</keyword>
<evidence type="ECO:0000256" key="5">
    <source>
        <dbReference type="ARBA" id="ARBA00022692"/>
    </source>
</evidence>
<dbReference type="EMBL" id="JAUHTR010000001">
    <property type="protein sequence ID" value="MDN4523015.1"/>
    <property type="molecule type" value="Genomic_DNA"/>
</dbReference>
<feature type="domain" description="Tripartite ATP-independent periplasmic transporters DctQ component" evidence="10">
    <location>
        <begin position="23"/>
        <end position="152"/>
    </location>
</feature>
<accession>A0ABT8HQJ2</accession>
<keyword evidence="3" id="KW-1003">Cell membrane</keyword>
<evidence type="ECO:0000256" key="6">
    <source>
        <dbReference type="ARBA" id="ARBA00022989"/>
    </source>
</evidence>
<evidence type="ECO:0000256" key="3">
    <source>
        <dbReference type="ARBA" id="ARBA00022475"/>
    </source>
</evidence>
<keyword evidence="6 9" id="KW-1133">Transmembrane helix</keyword>
<feature type="transmembrane region" description="Helical" evidence="9">
    <location>
        <begin position="12"/>
        <end position="32"/>
    </location>
</feature>
<comment type="subcellular location">
    <subcellularLocation>
        <location evidence="1">Cell inner membrane</location>
        <topology evidence="1">Multi-pass membrane protein</topology>
    </subcellularLocation>
</comment>
<feature type="transmembrane region" description="Helical" evidence="9">
    <location>
        <begin position="85"/>
        <end position="108"/>
    </location>
</feature>
<dbReference type="Proteomes" id="UP001172721">
    <property type="component" value="Unassembled WGS sequence"/>
</dbReference>
<evidence type="ECO:0000256" key="4">
    <source>
        <dbReference type="ARBA" id="ARBA00022519"/>
    </source>
</evidence>
<evidence type="ECO:0000259" key="10">
    <source>
        <dbReference type="Pfam" id="PF04290"/>
    </source>
</evidence>
<keyword evidence="2" id="KW-0813">Transport</keyword>
<evidence type="ECO:0000313" key="11">
    <source>
        <dbReference type="EMBL" id="MDN4523015.1"/>
    </source>
</evidence>
<evidence type="ECO:0000256" key="2">
    <source>
        <dbReference type="ARBA" id="ARBA00022448"/>
    </source>
</evidence>
<protein>
    <submittedName>
        <fullName evidence="11">TRAP transporter small permease</fullName>
    </submittedName>
</protein>
<organism evidence="11 12">
    <name type="scientific">Fictibacillus fluitans</name>
    <dbReference type="NCBI Taxonomy" id="3058422"/>
    <lineage>
        <taxon>Bacteria</taxon>
        <taxon>Bacillati</taxon>
        <taxon>Bacillota</taxon>
        <taxon>Bacilli</taxon>
        <taxon>Bacillales</taxon>
        <taxon>Fictibacillaceae</taxon>
        <taxon>Fictibacillus</taxon>
    </lineage>
</organism>
<keyword evidence="12" id="KW-1185">Reference proteome</keyword>
<dbReference type="Pfam" id="PF04290">
    <property type="entry name" value="DctQ"/>
    <property type="match status" value="1"/>
</dbReference>
<comment type="caution">
    <text evidence="11">The sequence shown here is derived from an EMBL/GenBank/DDBJ whole genome shotgun (WGS) entry which is preliminary data.</text>
</comment>
<evidence type="ECO:0000256" key="9">
    <source>
        <dbReference type="SAM" id="Phobius"/>
    </source>
</evidence>
<dbReference type="PANTHER" id="PTHR35011:SF2">
    <property type="entry name" value="2,3-DIKETO-L-GULONATE TRAP TRANSPORTER SMALL PERMEASE PROTEIN YIAM"/>
    <property type="match status" value="1"/>
</dbReference>
<dbReference type="InterPro" id="IPR007387">
    <property type="entry name" value="TRAP_DctQ"/>
</dbReference>
<keyword evidence="5 9" id="KW-0812">Transmembrane</keyword>
<dbReference type="RefSeq" id="WP_301164082.1">
    <property type="nucleotide sequence ID" value="NZ_JAUHTR010000001.1"/>
</dbReference>
<reference evidence="11" key="1">
    <citation type="submission" date="2023-07" db="EMBL/GenBank/DDBJ databases">
        <title>Fictibacillus sp. isolated from freshwater pond.</title>
        <authorList>
            <person name="Kirdat K."/>
            <person name="Bhat A."/>
            <person name="Mourya A."/>
            <person name="Yadav A."/>
        </authorList>
    </citation>
    <scope>NUCLEOTIDE SEQUENCE</scope>
    <source>
        <strain evidence="11">NE201</strain>
    </source>
</reference>
<dbReference type="InterPro" id="IPR055348">
    <property type="entry name" value="DctQ"/>
</dbReference>
<feature type="transmembrane region" description="Helical" evidence="9">
    <location>
        <begin position="47"/>
        <end position="64"/>
    </location>
</feature>